<evidence type="ECO:0000256" key="1">
    <source>
        <dbReference type="SAM" id="Phobius"/>
    </source>
</evidence>
<dbReference type="RefSeq" id="WP_218446576.1">
    <property type="nucleotide sequence ID" value="NZ_JAGSPA010000004.1"/>
</dbReference>
<sequence length="90" mass="9343">MARISAKRRFGWLFGCAGTAGIAVAVAALAWISKDGAALPLHMIISVSLASIMSMLLAAGLMGLIFLSSDSGHDQIAADEAAKQEPEGWQ</sequence>
<feature type="transmembrane region" description="Helical" evidence="1">
    <location>
        <begin position="44"/>
        <end position="67"/>
    </location>
</feature>
<reference evidence="2 3" key="1">
    <citation type="submission" date="2021-04" db="EMBL/GenBank/DDBJ databases">
        <authorList>
            <person name="Pira H."/>
            <person name="Risdian C."/>
            <person name="Wink J."/>
        </authorList>
    </citation>
    <scope>NUCLEOTIDE SEQUENCE [LARGE SCALE GENOMIC DNA]</scope>
    <source>
        <strain evidence="2 3">WHA3</strain>
    </source>
</reference>
<accession>A0ABS6SHM6</accession>
<proteinExistence type="predicted"/>
<comment type="caution">
    <text evidence="2">The sequence shown here is derived from an EMBL/GenBank/DDBJ whole genome shotgun (WGS) entry which is preliminary data.</text>
</comment>
<keyword evidence="1" id="KW-1133">Transmembrane helix</keyword>
<keyword evidence="1" id="KW-0812">Transmembrane</keyword>
<dbReference type="EMBL" id="JAGSPA010000004">
    <property type="protein sequence ID" value="MBV7257745.1"/>
    <property type="molecule type" value="Genomic_DNA"/>
</dbReference>
<keyword evidence="3" id="KW-1185">Reference proteome</keyword>
<organism evidence="2 3">
    <name type="scientific">Pacificimonas pallii</name>
    <dbReference type="NCBI Taxonomy" id="2827236"/>
    <lineage>
        <taxon>Bacteria</taxon>
        <taxon>Pseudomonadati</taxon>
        <taxon>Pseudomonadota</taxon>
        <taxon>Alphaproteobacteria</taxon>
        <taxon>Sphingomonadales</taxon>
        <taxon>Sphingosinicellaceae</taxon>
        <taxon>Pacificimonas</taxon>
    </lineage>
</organism>
<evidence type="ECO:0000313" key="2">
    <source>
        <dbReference type="EMBL" id="MBV7257745.1"/>
    </source>
</evidence>
<protein>
    <submittedName>
        <fullName evidence="2">Uncharacterized protein</fullName>
    </submittedName>
</protein>
<keyword evidence="1" id="KW-0472">Membrane</keyword>
<evidence type="ECO:0000313" key="3">
    <source>
        <dbReference type="Proteomes" id="UP000722336"/>
    </source>
</evidence>
<dbReference type="Proteomes" id="UP000722336">
    <property type="component" value="Unassembled WGS sequence"/>
</dbReference>
<feature type="transmembrane region" description="Helical" evidence="1">
    <location>
        <begin position="12"/>
        <end position="32"/>
    </location>
</feature>
<name>A0ABS6SHM6_9SPHN</name>
<gene>
    <name evidence="2" type="ORF">KCG44_13210</name>
</gene>